<evidence type="ECO:0000313" key="1">
    <source>
        <dbReference type="Proteomes" id="UP000887565"/>
    </source>
</evidence>
<dbReference type="Proteomes" id="UP000887565">
    <property type="component" value="Unplaced"/>
</dbReference>
<sequence length="76" mass="8064">MNRRFAERFSSPTIGDGRPFLGFNRYQPYTVPHPNAMAMSMTSRPPNLYQAPPSAAGYGLAPSTFNVAAAAAAAAS</sequence>
<dbReference type="AlphaFoldDB" id="A0A915K6R4"/>
<reference evidence="2" key="1">
    <citation type="submission" date="2022-11" db="UniProtKB">
        <authorList>
            <consortium name="WormBaseParasite"/>
        </authorList>
    </citation>
    <scope>IDENTIFICATION</scope>
</reference>
<accession>A0A915K6R4</accession>
<proteinExistence type="predicted"/>
<evidence type="ECO:0000313" key="2">
    <source>
        <dbReference type="WBParaSite" id="nRc.2.0.1.t34431-RA"/>
    </source>
</evidence>
<name>A0A915K6R4_ROMCU</name>
<keyword evidence="1" id="KW-1185">Reference proteome</keyword>
<protein>
    <submittedName>
        <fullName evidence="2">Uncharacterized protein</fullName>
    </submittedName>
</protein>
<organism evidence="1 2">
    <name type="scientific">Romanomermis culicivorax</name>
    <name type="common">Nematode worm</name>
    <dbReference type="NCBI Taxonomy" id="13658"/>
    <lineage>
        <taxon>Eukaryota</taxon>
        <taxon>Metazoa</taxon>
        <taxon>Ecdysozoa</taxon>
        <taxon>Nematoda</taxon>
        <taxon>Enoplea</taxon>
        <taxon>Dorylaimia</taxon>
        <taxon>Mermithida</taxon>
        <taxon>Mermithoidea</taxon>
        <taxon>Mermithidae</taxon>
        <taxon>Romanomermis</taxon>
    </lineage>
</organism>
<dbReference type="WBParaSite" id="nRc.2.0.1.t34431-RA">
    <property type="protein sequence ID" value="nRc.2.0.1.t34431-RA"/>
    <property type="gene ID" value="nRc.2.0.1.g34431"/>
</dbReference>